<accession>A0ABW2K898</accession>
<dbReference type="GO" id="GO:0016746">
    <property type="term" value="F:acyltransferase activity"/>
    <property type="evidence" value="ECO:0007669"/>
    <property type="project" value="UniProtKB-KW"/>
</dbReference>
<dbReference type="InterPro" id="IPR000182">
    <property type="entry name" value="GNAT_dom"/>
</dbReference>
<dbReference type="Gene3D" id="3.40.630.30">
    <property type="match status" value="1"/>
</dbReference>
<keyword evidence="2" id="KW-0808">Transferase</keyword>
<comment type="caution">
    <text evidence="2">The sequence shown here is derived from an EMBL/GenBank/DDBJ whole genome shotgun (WGS) entry which is preliminary data.</text>
</comment>
<keyword evidence="3" id="KW-1185">Reference proteome</keyword>
<feature type="domain" description="N-acetyltransferase" evidence="1">
    <location>
        <begin position="20"/>
        <end position="78"/>
    </location>
</feature>
<dbReference type="SUPFAM" id="SSF55729">
    <property type="entry name" value="Acyl-CoA N-acyltransferases (Nat)"/>
    <property type="match status" value="1"/>
</dbReference>
<dbReference type="EMBL" id="JBHTBY010000011">
    <property type="protein sequence ID" value="MFC7321987.1"/>
    <property type="molecule type" value="Genomic_DNA"/>
</dbReference>
<gene>
    <name evidence="2" type="ORF">ACFQMN_13955</name>
</gene>
<dbReference type="RefSeq" id="WP_289215908.1">
    <property type="nucleotide sequence ID" value="NZ_JAPVRC010000004.1"/>
</dbReference>
<evidence type="ECO:0000313" key="2">
    <source>
        <dbReference type="EMBL" id="MFC7321987.1"/>
    </source>
</evidence>
<dbReference type="Pfam" id="PF00583">
    <property type="entry name" value="Acetyltransf_1"/>
    <property type="match status" value="1"/>
</dbReference>
<evidence type="ECO:0000313" key="3">
    <source>
        <dbReference type="Proteomes" id="UP001596494"/>
    </source>
</evidence>
<keyword evidence="2" id="KW-0012">Acyltransferase</keyword>
<dbReference type="EC" id="2.3.-.-" evidence="2"/>
<proteinExistence type="predicted"/>
<dbReference type="InterPro" id="IPR016181">
    <property type="entry name" value="Acyl_CoA_acyltransferase"/>
</dbReference>
<dbReference type="Proteomes" id="UP001596494">
    <property type="component" value="Unassembled WGS sequence"/>
</dbReference>
<evidence type="ECO:0000259" key="1">
    <source>
        <dbReference type="Pfam" id="PF00583"/>
    </source>
</evidence>
<name>A0ABW2K898_9BACI</name>
<reference evidence="3" key="1">
    <citation type="journal article" date="2019" name="Int. J. Syst. Evol. Microbiol.">
        <title>The Global Catalogue of Microorganisms (GCM) 10K type strain sequencing project: providing services to taxonomists for standard genome sequencing and annotation.</title>
        <authorList>
            <consortium name="The Broad Institute Genomics Platform"/>
            <consortium name="The Broad Institute Genome Sequencing Center for Infectious Disease"/>
            <person name="Wu L."/>
            <person name="Ma J."/>
        </authorList>
    </citation>
    <scope>NUCLEOTIDE SEQUENCE [LARGE SCALE GENOMIC DNA]</scope>
    <source>
        <strain evidence="3">CCUG 73951</strain>
    </source>
</reference>
<sequence length="241" mass="29023">MAYSRRISFSRLQAYSLFGQNRFAMIGRLRSDRRYRSQGYATELLKPVIDQLRNSPEVKWIGANTHVHNHSARRLLEKSSLQADTISYYLTLNKPEKLKDHFPGERWNEVYTIYEKRDLLLSLNENHLGLFPYECYYSFPYDEAFFTDDYLDSSKVYINHDKTRFVIIKNDTKKYDYSHVKYFWNDHYTQPGFFETILYHWDENPDNVGCWIDFSKQAYDNITDLSPYDVQEPWILYGLWT</sequence>
<protein>
    <submittedName>
        <fullName evidence="2">GNAT family N-acetyltransferase</fullName>
        <ecNumber evidence="2">2.3.-.-</ecNumber>
    </submittedName>
</protein>
<organism evidence="2 3">
    <name type="scientific">Halobacillus campisalis</name>
    <dbReference type="NCBI Taxonomy" id="435909"/>
    <lineage>
        <taxon>Bacteria</taxon>
        <taxon>Bacillati</taxon>
        <taxon>Bacillota</taxon>
        <taxon>Bacilli</taxon>
        <taxon>Bacillales</taxon>
        <taxon>Bacillaceae</taxon>
        <taxon>Halobacillus</taxon>
    </lineage>
</organism>